<dbReference type="PATRIC" id="fig|178606.4.peg.824"/>
<dbReference type="EMBL" id="JPGK01000003">
    <property type="protein sequence ID" value="KGA94254.1"/>
    <property type="molecule type" value="Genomic_DNA"/>
</dbReference>
<proteinExistence type="predicted"/>
<feature type="compositionally biased region" description="Basic and acidic residues" evidence="1">
    <location>
        <begin position="18"/>
        <end position="28"/>
    </location>
</feature>
<organism evidence="2 3">
    <name type="scientific">Leptospirillum ferriphilum</name>
    <dbReference type="NCBI Taxonomy" id="178606"/>
    <lineage>
        <taxon>Bacteria</taxon>
        <taxon>Pseudomonadati</taxon>
        <taxon>Nitrospirota</taxon>
        <taxon>Nitrospiria</taxon>
        <taxon>Nitrospirales</taxon>
        <taxon>Nitrospiraceae</taxon>
        <taxon>Leptospirillum</taxon>
    </lineage>
</organism>
<accession>A0A094X6R4</accession>
<feature type="region of interest" description="Disordered" evidence="1">
    <location>
        <begin position="1"/>
        <end position="41"/>
    </location>
</feature>
<evidence type="ECO:0000313" key="3">
    <source>
        <dbReference type="Proteomes" id="UP000029452"/>
    </source>
</evidence>
<reference evidence="2 3" key="1">
    <citation type="submission" date="2014-06" db="EMBL/GenBank/DDBJ databases">
        <title>Draft genome sequence of iron oxidizing acidophile Leptospirillum ferriphilum DSM14647.</title>
        <authorList>
            <person name="Cardenas J.P."/>
            <person name="Lazcano M."/>
            <person name="Ossandon F.J."/>
            <person name="Corbett M."/>
            <person name="Holmes D.S."/>
            <person name="Watkin E."/>
        </authorList>
    </citation>
    <scope>NUCLEOTIDE SEQUENCE [LARGE SCALE GENOMIC DNA]</scope>
    <source>
        <strain evidence="2 3">DSM 14647</strain>
    </source>
</reference>
<gene>
    <name evidence="2" type="ORF">LptCag_1017</name>
</gene>
<sequence length="100" mass="10846">MPTNPVDLSLADQFLSGHHSDRLKRSPGREASVPRPLKPAQYPECTFVPVHEIELPTALLPGFGESGVTPPGETMAPDSGNPRKHYFFVENSASRYASTG</sequence>
<evidence type="ECO:0000256" key="1">
    <source>
        <dbReference type="SAM" id="MobiDB-lite"/>
    </source>
</evidence>
<comment type="caution">
    <text evidence="2">The sequence shown here is derived from an EMBL/GenBank/DDBJ whole genome shotgun (WGS) entry which is preliminary data.</text>
</comment>
<dbReference type="AlphaFoldDB" id="A0A094X6R4"/>
<feature type="region of interest" description="Disordered" evidence="1">
    <location>
        <begin position="61"/>
        <end position="84"/>
    </location>
</feature>
<dbReference type="Proteomes" id="UP000029452">
    <property type="component" value="Unassembled WGS sequence"/>
</dbReference>
<name>A0A094X6R4_9BACT</name>
<protein>
    <submittedName>
        <fullName evidence="2">Uncharacterized protein</fullName>
    </submittedName>
</protein>
<evidence type="ECO:0000313" key="2">
    <source>
        <dbReference type="EMBL" id="KGA94254.1"/>
    </source>
</evidence>